<dbReference type="PANTHER" id="PTHR35092">
    <property type="entry name" value="CHLORINASE MJ1651"/>
    <property type="match status" value="1"/>
</dbReference>
<reference evidence="5" key="1">
    <citation type="journal article" date="2020" name="mSystems">
        <title>Genome- and Community-Level Interaction Insights into Carbon Utilization and Element Cycling Functions of Hydrothermarchaeota in Hydrothermal Sediment.</title>
        <authorList>
            <person name="Zhou Z."/>
            <person name="Liu Y."/>
            <person name="Xu W."/>
            <person name="Pan J."/>
            <person name="Luo Z.H."/>
            <person name="Li M."/>
        </authorList>
    </citation>
    <scope>NUCLEOTIDE SEQUENCE [LARGE SCALE GENOMIC DNA]</scope>
    <source>
        <strain evidence="5">HyVt-92</strain>
    </source>
</reference>
<dbReference type="PIRSF" id="PIRSF006779">
    <property type="entry name" value="UCP006779"/>
    <property type="match status" value="1"/>
</dbReference>
<dbReference type="InterPro" id="IPR046469">
    <property type="entry name" value="SAM_HAT_N"/>
</dbReference>
<dbReference type="InterPro" id="IPR046470">
    <property type="entry name" value="SAM_HAT_C"/>
</dbReference>
<feature type="domain" description="S-adenosyl-l-methionine hydroxide adenosyltransferase N-terminal" evidence="3">
    <location>
        <begin position="7"/>
        <end position="149"/>
    </location>
</feature>
<dbReference type="InterPro" id="IPR023228">
    <property type="entry name" value="SAM_OH_AdoTrfase_N_sf"/>
</dbReference>
<dbReference type="SUPFAM" id="SSF101852">
    <property type="entry name" value="Bacterial fluorinating enzyme, C-terminal domain"/>
    <property type="match status" value="1"/>
</dbReference>
<comment type="caution">
    <text evidence="5">The sequence shown here is derived from an EMBL/GenBank/DDBJ whole genome shotgun (WGS) entry which is preliminary data.</text>
</comment>
<dbReference type="InterPro" id="IPR023227">
    <property type="entry name" value="SAM_OH_AdoTrfase_C_sf"/>
</dbReference>
<dbReference type="Pfam" id="PF20257">
    <property type="entry name" value="SAM_HAT_C"/>
    <property type="match status" value="1"/>
</dbReference>
<dbReference type="PANTHER" id="PTHR35092:SF1">
    <property type="entry name" value="CHLORINASE MJ1651"/>
    <property type="match status" value="1"/>
</dbReference>
<dbReference type="InterPro" id="IPR002747">
    <property type="entry name" value="SAM_OH_AdoTrfase"/>
</dbReference>
<evidence type="ECO:0000313" key="5">
    <source>
        <dbReference type="EMBL" id="HHF98203.1"/>
    </source>
</evidence>
<comment type="similarity">
    <text evidence="2">Belongs to the SAM hydrolase / SAM-dependent halogenase family.</text>
</comment>
<keyword evidence="1" id="KW-0949">S-adenosyl-L-methionine</keyword>
<dbReference type="Proteomes" id="UP000886070">
    <property type="component" value="Unassembled WGS sequence"/>
</dbReference>
<accession>A0A7V5HYF9</accession>
<evidence type="ECO:0000259" key="3">
    <source>
        <dbReference type="Pfam" id="PF01887"/>
    </source>
</evidence>
<sequence length="252" mass="27975">MKTNGILTLTTDFSDDIYVGQMKGVIVSINPEARIIDLTHRIKSFGILEAAFFISQVCPTFPPGTVHIVVIDPGVGTKRRGIILLTDRHFYIGPDNGIFHFVKKIENLKKVVEIDMNLFKDACFTFHGRDIFAPVGAYLSSGRKMEEFGKIVDKDTIVSLSLPEGCIIYIDAFGNIITNIKKEFFYGDKLIIKYGNKKVKATFARTFSEVKEGEYVVLRGSSGYLEVDKNKSSAADELAAKTGEKISISRAS</sequence>
<protein>
    <recommendedName>
        <fullName evidence="6">SAM-dependent chlorinase/fluorinase</fullName>
    </recommendedName>
</protein>
<name>A0A7V5HYF9_UNCAE</name>
<evidence type="ECO:0000256" key="2">
    <source>
        <dbReference type="ARBA" id="ARBA00024035"/>
    </source>
</evidence>
<dbReference type="EMBL" id="DRTT01000054">
    <property type="protein sequence ID" value="HHF98203.1"/>
    <property type="molecule type" value="Genomic_DNA"/>
</dbReference>
<evidence type="ECO:0000256" key="1">
    <source>
        <dbReference type="ARBA" id="ARBA00022691"/>
    </source>
</evidence>
<dbReference type="Pfam" id="PF01887">
    <property type="entry name" value="SAM_HAT_N"/>
    <property type="match status" value="1"/>
</dbReference>
<dbReference type="SUPFAM" id="SSF102522">
    <property type="entry name" value="Bacterial fluorinating enzyme, N-terminal domain"/>
    <property type="match status" value="1"/>
</dbReference>
<organism evidence="5">
    <name type="scientific">Aerophobetes bacterium</name>
    <dbReference type="NCBI Taxonomy" id="2030807"/>
    <lineage>
        <taxon>Bacteria</taxon>
        <taxon>Candidatus Aerophobota</taxon>
    </lineage>
</organism>
<gene>
    <name evidence="5" type="ORF">ENL39_01795</name>
</gene>
<dbReference type="Gene3D" id="2.40.30.90">
    <property type="entry name" value="Bacterial fluorinating enzyme like"/>
    <property type="match status" value="1"/>
</dbReference>
<proteinExistence type="inferred from homology"/>
<feature type="domain" description="S-adenosyl-l-methionine hydroxide adenosyltransferase C-terminal" evidence="4">
    <location>
        <begin position="165"/>
        <end position="246"/>
    </location>
</feature>
<evidence type="ECO:0000259" key="4">
    <source>
        <dbReference type="Pfam" id="PF20257"/>
    </source>
</evidence>
<evidence type="ECO:0008006" key="6">
    <source>
        <dbReference type="Google" id="ProtNLM"/>
    </source>
</evidence>
<dbReference type="AlphaFoldDB" id="A0A7V5HYF9"/>
<dbReference type="Gene3D" id="3.40.50.10790">
    <property type="entry name" value="S-adenosyl-l-methionine hydroxide adenosyltransferase, N-terminal"/>
    <property type="match status" value="1"/>
</dbReference>